<accession>A0A917EB33</accession>
<keyword evidence="3" id="KW-1185">Reference proteome</keyword>
<feature type="compositionally biased region" description="Basic and acidic residues" evidence="1">
    <location>
        <begin position="56"/>
        <end position="73"/>
    </location>
</feature>
<organism evidence="2 3">
    <name type="scientific">Sandarakinorhabdus glacialis</name>
    <dbReference type="NCBI Taxonomy" id="1614636"/>
    <lineage>
        <taxon>Bacteria</taxon>
        <taxon>Pseudomonadati</taxon>
        <taxon>Pseudomonadota</taxon>
        <taxon>Alphaproteobacteria</taxon>
        <taxon>Sphingomonadales</taxon>
        <taxon>Sphingosinicellaceae</taxon>
        <taxon>Sandarakinorhabdus</taxon>
    </lineage>
</organism>
<evidence type="ECO:0000313" key="3">
    <source>
        <dbReference type="Proteomes" id="UP000635071"/>
    </source>
</evidence>
<reference evidence="2" key="2">
    <citation type="submission" date="2020-09" db="EMBL/GenBank/DDBJ databases">
        <authorList>
            <person name="Sun Q."/>
            <person name="Zhou Y."/>
        </authorList>
    </citation>
    <scope>NUCLEOTIDE SEQUENCE</scope>
    <source>
        <strain evidence="2">CGMCC 1.15519</strain>
    </source>
</reference>
<name>A0A917EB33_9SPHN</name>
<gene>
    <name evidence="2" type="ORF">GCM10011529_28690</name>
</gene>
<feature type="region of interest" description="Disordered" evidence="1">
    <location>
        <begin position="54"/>
        <end position="95"/>
    </location>
</feature>
<evidence type="ECO:0000256" key="1">
    <source>
        <dbReference type="SAM" id="MobiDB-lite"/>
    </source>
</evidence>
<reference evidence="2" key="1">
    <citation type="journal article" date="2014" name="Int. J. Syst. Evol. Microbiol.">
        <title>Complete genome sequence of Corynebacterium casei LMG S-19264T (=DSM 44701T), isolated from a smear-ripened cheese.</title>
        <authorList>
            <consortium name="US DOE Joint Genome Institute (JGI-PGF)"/>
            <person name="Walter F."/>
            <person name="Albersmeier A."/>
            <person name="Kalinowski J."/>
            <person name="Ruckert C."/>
        </authorList>
    </citation>
    <scope>NUCLEOTIDE SEQUENCE</scope>
    <source>
        <strain evidence="2">CGMCC 1.15519</strain>
    </source>
</reference>
<dbReference type="Proteomes" id="UP000635071">
    <property type="component" value="Unassembled WGS sequence"/>
</dbReference>
<feature type="region of interest" description="Disordered" evidence="1">
    <location>
        <begin position="108"/>
        <end position="131"/>
    </location>
</feature>
<comment type="caution">
    <text evidence="2">The sequence shown here is derived from an EMBL/GenBank/DDBJ whole genome shotgun (WGS) entry which is preliminary data.</text>
</comment>
<protein>
    <submittedName>
        <fullName evidence="2">Uncharacterized protein</fullName>
    </submittedName>
</protein>
<dbReference type="AlphaFoldDB" id="A0A917EB33"/>
<proteinExistence type="predicted"/>
<sequence length="131" mass="15237">MPAPLRQCQRAYIERFGRHEDWPAEPRHGRDRIAKRCERGRRCRDEMYSAAPRTFEPLRQRDDAAGDMVDRHEVKRRARGTGQRLQPPLGDQAEHRIDVAELAQRAVAAVADDDGGPRDDHRQPAPRRRRD</sequence>
<evidence type="ECO:0000313" key="2">
    <source>
        <dbReference type="EMBL" id="GGE20307.1"/>
    </source>
</evidence>
<dbReference type="EMBL" id="BMJM01000014">
    <property type="protein sequence ID" value="GGE20307.1"/>
    <property type="molecule type" value="Genomic_DNA"/>
</dbReference>